<dbReference type="Pfam" id="PF20446">
    <property type="entry name" value="ABC_N"/>
    <property type="match status" value="1"/>
</dbReference>
<dbReference type="EMBL" id="CP066023">
    <property type="protein sequence ID" value="QQB81761.1"/>
    <property type="molecule type" value="Genomic_DNA"/>
</dbReference>
<accession>A0AB37G760</accession>
<dbReference type="InterPro" id="IPR019195">
    <property type="entry name" value="ABC_ATPase_put"/>
</dbReference>
<organism evidence="5 7">
    <name type="scientific">Corynebacterium amycolatum</name>
    <dbReference type="NCBI Taxonomy" id="43765"/>
    <lineage>
        <taxon>Bacteria</taxon>
        <taxon>Bacillati</taxon>
        <taxon>Actinomycetota</taxon>
        <taxon>Actinomycetes</taxon>
        <taxon>Mycobacteriales</taxon>
        <taxon>Corynebacteriaceae</taxon>
        <taxon>Corynebacterium</taxon>
    </lineage>
</organism>
<feature type="domain" description="ATPase of the ABC class N-terminal" evidence="3">
    <location>
        <begin position="4"/>
        <end position="166"/>
    </location>
</feature>
<feature type="domain" description="MRB1590-like C-terminal" evidence="4">
    <location>
        <begin position="496"/>
        <end position="591"/>
    </location>
</feature>
<keyword evidence="8" id="KW-1185">Reference proteome</keyword>
<gene>
    <name evidence="5" type="ORF">I6G95_06555</name>
    <name evidence="6" type="ORF">I6H48_07130</name>
</gene>
<feature type="compositionally biased region" description="Basic residues" evidence="1">
    <location>
        <begin position="487"/>
        <end position="496"/>
    </location>
</feature>
<dbReference type="PANTHER" id="PTHR38149:SF1">
    <property type="entry name" value="ATPASE"/>
    <property type="match status" value="1"/>
</dbReference>
<name>A0AB37G760_CORAY</name>
<dbReference type="SUPFAM" id="SSF52540">
    <property type="entry name" value="P-loop containing nucleoside triphosphate hydrolases"/>
    <property type="match status" value="1"/>
</dbReference>
<dbReference type="RefSeq" id="WP_197914140.1">
    <property type="nucleotide sequence ID" value="NZ_CP065628.1"/>
</dbReference>
<protein>
    <submittedName>
        <fullName evidence="5">ABC-ATPase domain-containing protein</fullName>
    </submittedName>
</protein>
<dbReference type="Proteomes" id="UP000595198">
    <property type="component" value="Chromosome"/>
</dbReference>
<evidence type="ECO:0000256" key="1">
    <source>
        <dbReference type="SAM" id="MobiDB-lite"/>
    </source>
</evidence>
<dbReference type="Proteomes" id="UP000594774">
    <property type="component" value="Chromosome"/>
</dbReference>
<dbReference type="EMBL" id="CP065628">
    <property type="protein sequence ID" value="QPR29924.1"/>
    <property type="molecule type" value="Genomic_DNA"/>
</dbReference>
<dbReference type="InterPro" id="IPR046833">
    <property type="entry name" value="ABC_N"/>
</dbReference>
<sequence>MPADLYRRLSNLDGKSYGAYKSLRGSHDLPDLDATLFIDKVQSDPYAPASRARVQIPLSVLDYRGASRTQPGRFSTAELDLLNRRLVRALKKYGRGLFIDSPGQQVLRRAAVAELRGDAHDVDKHDDALQICLEIQLPARGRRILGREAARLICEDLLDALDDAIVNAPINALEAAAELEYDQLFLRRAVADADLIGFVADGSVLPRQAGNSQLPKPGATAFTSPESLQHSFQLPSGKTVHGMGIPRGVTLIVGGGYHGKSTLLSSLVTGVYNHVAGDGREFVVADKTAVALRAEDGRAVTGVDISPFINGLPSGDDTTRFSTANASGSTSQAAGLMEALGSGARVLLIDEDTSATNFMIRDERMRRLIPDDREPITPLVARVRELWEDHGISTVIVAGGSGAFIDVADTVIAMDAYTPYDVTERARELRESATPAAPSPAFAQIGERLLRANFPAGESRGGHGGRGGRGRGGHGGGRGGGRDGRGRGGKPPKPPRARGLELIQVGKDNLDLRAVGQLMDSSQTEAIARILGAVVKQLDGRTDLTDLIRREYDNFCHSLFDVAAASTNSGHLAEPRFQEVAAAINRLRLLRSGLAD</sequence>
<dbReference type="InterPro" id="IPR049069">
    <property type="entry name" value="MRB1590-like_C"/>
</dbReference>
<evidence type="ECO:0000259" key="2">
    <source>
        <dbReference type="Pfam" id="PF09818"/>
    </source>
</evidence>
<evidence type="ECO:0000313" key="7">
    <source>
        <dbReference type="Proteomes" id="UP000594774"/>
    </source>
</evidence>
<dbReference type="InterPro" id="IPR027417">
    <property type="entry name" value="P-loop_NTPase"/>
</dbReference>
<evidence type="ECO:0000259" key="3">
    <source>
        <dbReference type="Pfam" id="PF20446"/>
    </source>
</evidence>
<dbReference type="Pfam" id="PF21117">
    <property type="entry name" value="MRB1590_C"/>
    <property type="match status" value="1"/>
</dbReference>
<dbReference type="Pfam" id="PF09818">
    <property type="entry name" value="ABC_ATPase"/>
    <property type="match status" value="1"/>
</dbReference>
<evidence type="ECO:0000259" key="4">
    <source>
        <dbReference type="Pfam" id="PF21117"/>
    </source>
</evidence>
<reference evidence="7 8" key="1">
    <citation type="submission" date="2020-12" db="EMBL/GenBank/DDBJ databases">
        <title>FDA dAtabase for Regulatory Grade micrObial Sequences (FDA-ARGOS): Supporting development and validation of Infectious Disease Dx tests.</title>
        <authorList>
            <person name="Sproer C."/>
            <person name="Gronow S."/>
            <person name="Severitt S."/>
            <person name="Schroder I."/>
            <person name="Tallon L."/>
            <person name="Sadzewicz L."/>
            <person name="Zhao X."/>
            <person name="Boylan J."/>
            <person name="Ott S."/>
            <person name="Bowen H."/>
            <person name="Vavikolanu K."/>
            <person name="Mehta A."/>
            <person name="Aluvathingal J."/>
            <person name="Nadendla S."/>
            <person name="Lowell S."/>
            <person name="Myers T."/>
            <person name="Yan Y."/>
            <person name="Sichtig H."/>
        </authorList>
    </citation>
    <scope>NUCLEOTIDE SEQUENCE [LARGE SCALE GENOMIC DNA]</scope>
    <source>
        <strain evidence="5 7">FDAARGOS_938</strain>
        <strain evidence="6 8">FDAARGOS_991</strain>
    </source>
</reference>
<feature type="region of interest" description="Disordered" evidence="1">
    <location>
        <begin position="454"/>
        <end position="498"/>
    </location>
</feature>
<dbReference type="InterPro" id="IPR046834">
    <property type="entry name" value="ABC_ATPase_C"/>
</dbReference>
<evidence type="ECO:0000313" key="6">
    <source>
        <dbReference type="EMBL" id="QQB81761.1"/>
    </source>
</evidence>
<evidence type="ECO:0000313" key="5">
    <source>
        <dbReference type="EMBL" id="QPR29924.1"/>
    </source>
</evidence>
<dbReference type="AlphaFoldDB" id="A0AB37G760"/>
<dbReference type="PANTHER" id="PTHR38149">
    <property type="entry name" value="ATPASE"/>
    <property type="match status" value="1"/>
</dbReference>
<dbReference type="Gene3D" id="3.40.50.300">
    <property type="entry name" value="P-loop containing nucleotide triphosphate hydrolases"/>
    <property type="match status" value="1"/>
</dbReference>
<evidence type="ECO:0000313" key="8">
    <source>
        <dbReference type="Proteomes" id="UP000595198"/>
    </source>
</evidence>
<feature type="domain" description="ATPase of the ABC class C-terminal" evidence="2">
    <location>
        <begin position="171"/>
        <end position="435"/>
    </location>
</feature>
<proteinExistence type="predicted"/>